<dbReference type="Proteomes" id="UP001243212">
    <property type="component" value="Unassembled WGS sequence"/>
</dbReference>
<dbReference type="InterPro" id="IPR016477">
    <property type="entry name" value="Fructo-/Ketosamine-3-kinase"/>
</dbReference>
<dbReference type="InterPro" id="IPR011009">
    <property type="entry name" value="Kinase-like_dom_sf"/>
</dbReference>
<dbReference type="Pfam" id="PF03881">
    <property type="entry name" value="Fructosamin_kin"/>
    <property type="match status" value="1"/>
</dbReference>
<dbReference type="SUPFAM" id="SSF56112">
    <property type="entry name" value="Protein kinase-like (PK-like)"/>
    <property type="match status" value="1"/>
</dbReference>
<keyword evidence="3" id="KW-1185">Reference proteome</keyword>
<dbReference type="PANTHER" id="PTHR12149">
    <property type="entry name" value="FRUCTOSAMINE 3 KINASE-RELATED PROTEIN"/>
    <property type="match status" value="1"/>
</dbReference>
<comment type="similarity">
    <text evidence="1">Belongs to the fructosamine kinase family.</text>
</comment>
<evidence type="ECO:0000256" key="1">
    <source>
        <dbReference type="PIRNR" id="PIRNR006221"/>
    </source>
</evidence>
<dbReference type="RefSeq" id="WP_307682708.1">
    <property type="nucleotide sequence ID" value="NZ_JAUSQX010000001.1"/>
</dbReference>
<keyword evidence="1" id="KW-0418">Kinase</keyword>
<dbReference type="Gene3D" id="3.90.1200.10">
    <property type="match status" value="2"/>
</dbReference>
<name>A0ABT9NH28_9ACTO</name>
<protein>
    <submittedName>
        <fullName evidence="2">Fructosamine-3-kinase</fullName>
    </submittedName>
</protein>
<gene>
    <name evidence="2" type="ORF">J2S70_001069</name>
</gene>
<proteinExistence type="inferred from homology"/>
<dbReference type="PANTHER" id="PTHR12149:SF8">
    <property type="entry name" value="PROTEIN-RIBULOSAMINE 3-KINASE"/>
    <property type="match status" value="1"/>
</dbReference>
<keyword evidence="1" id="KW-0808">Transferase</keyword>
<dbReference type="PIRSF" id="PIRSF006221">
    <property type="entry name" value="Ketosamine-3-kinase"/>
    <property type="match status" value="1"/>
</dbReference>
<evidence type="ECO:0000313" key="2">
    <source>
        <dbReference type="EMBL" id="MDP9806487.1"/>
    </source>
</evidence>
<dbReference type="EMBL" id="JAUSQX010000001">
    <property type="protein sequence ID" value="MDP9806487.1"/>
    <property type="molecule type" value="Genomic_DNA"/>
</dbReference>
<reference evidence="2 3" key="1">
    <citation type="submission" date="2023-07" db="EMBL/GenBank/DDBJ databases">
        <title>Sequencing the genomes of 1000 actinobacteria strains.</title>
        <authorList>
            <person name="Klenk H.-P."/>
        </authorList>
    </citation>
    <scope>NUCLEOTIDE SEQUENCE [LARGE SCALE GENOMIC DNA]</scope>
    <source>
        <strain evidence="2 3">DSM 17163</strain>
    </source>
</reference>
<accession>A0ABT9NH28</accession>
<comment type="caution">
    <text evidence="2">The sequence shown here is derived from an EMBL/GenBank/DDBJ whole genome shotgun (WGS) entry which is preliminary data.</text>
</comment>
<evidence type="ECO:0000313" key="3">
    <source>
        <dbReference type="Proteomes" id="UP001243212"/>
    </source>
</evidence>
<organism evidence="2 3">
    <name type="scientific">Trueperella bonasi</name>
    <dbReference type="NCBI Taxonomy" id="312286"/>
    <lineage>
        <taxon>Bacteria</taxon>
        <taxon>Bacillati</taxon>
        <taxon>Actinomycetota</taxon>
        <taxon>Actinomycetes</taxon>
        <taxon>Actinomycetales</taxon>
        <taxon>Actinomycetaceae</taxon>
        <taxon>Trueperella</taxon>
    </lineage>
</organism>
<sequence length="301" mass="32008">MSAIPKTFTKSARERAIAHEVAGLEALSQAARHGGAPVARIAKSSATSLATYALTETSPTVQAAHEFGARLARTHAYSPAGKRVFGEEPPTFPARFGHVGHMGSALLTMVPADSPARTFGEFYAEDRLLPYIEAALKNGAFHSGDAEVIERLAERLRDGVFDAPQPCLVHTDAALLHGDLWAGNLLWARADSIIDGAGQAHGSPSYPAPGERRTTGTSEPIGVVIDPACHGGHAESDLAQLHVFGAHHVEHIYAGYNEASPLAEGWEERIGLHKLHILIIHAALFGGSYGSQTIRTAKPYL</sequence>